<evidence type="ECO:0000256" key="1">
    <source>
        <dbReference type="ARBA" id="ARBA00004123"/>
    </source>
</evidence>
<keyword evidence="9" id="KW-0804">Transcription</keyword>
<evidence type="ECO:0000256" key="7">
    <source>
        <dbReference type="ARBA" id="ARBA00023015"/>
    </source>
</evidence>
<dbReference type="InterPro" id="IPR013087">
    <property type="entry name" value="Znf_C2H2_type"/>
</dbReference>
<evidence type="ECO:0000256" key="11">
    <source>
        <dbReference type="PROSITE-ProRule" id="PRU00042"/>
    </source>
</evidence>
<dbReference type="Gene3D" id="3.30.160.60">
    <property type="entry name" value="Classic Zinc Finger"/>
    <property type="match status" value="3"/>
</dbReference>
<keyword evidence="6" id="KW-0862">Zinc</keyword>
<evidence type="ECO:0000256" key="12">
    <source>
        <dbReference type="SAM" id="MobiDB-lite"/>
    </source>
</evidence>
<comment type="caution">
    <text evidence="14">The sequence shown here is derived from an EMBL/GenBank/DDBJ whole genome shotgun (WGS) entry which is preliminary data.</text>
</comment>
<dbReference type="PROSITE" id="PS00028">
    <property type="entry name" value="ZINC_FINGER_C2H2_1"/>
    <property type="match status" value="3"/>
</dbReference>
<evidence type="ECO:0000256" key="3">
    <source>
        <dbReference type="ARBA" id="ARBA00022723"/>
    </source>
</evidence>
<keyword evidence="8" id="KW-0238">DNA-binding</keyword>
<dbReference type="FunFam" id="3.30.160.60:FF:000563">
    <property type="entry name" value="Krueppel-like factor 8"/>
    <property type="match status" value="1"/>
</dbReference>
<dbReference type="Pfam" id="PF00096">
    <property type="entry name" value="zf-C2H2"/>
    <property type="match status" value="3"/>
</dbReference>
<dbReference type="GO" id="GO:0005634">
    <property type="term" value="C:nucleus"/>
    <property type="evidence" value="ECO:0007669"/>
    <property type="project" value="UniProtKB-SubCell"/>
</dbReference>
<proteinExistence type="predicted"/>
<keyword evidence="4" id="KW-0677">Repeat</keyword>
<dbReference type="InterPro" id="IPR036236">
    <property type="entry name" value="Znf_C2H2_sf"/>
</dbReference>
<sequence>MSEEARQKAQLFWRCNIFKMLMFDHLPGKQDPMEPVSMPFQHGYRVRIKNDIKPENKHSIIYSHDCHSGLFQSLEANGSQLEPVDLSLNKRHSPHMSSSPSSPYSMAMLSSASPTMNISRSNSPHKRSPQPPISMPLTIPTVLTTPLLSRSGLYSVIHPVVVQPVVYTQPIMIKEEMRNNQQGPLLQCAIPGTRHLSRQQHVQLCNHPRGGQLFHSGEQDPMMMKAIKCEQEFDFLSNCISEVSPSAHSPMQSVTPHESHTPSVIVHAVSRPHPIESPDTQKKRRIHRCDFDGCNKVYTKSSHLKAHRRTHTGEKPYKCTWEGCTWKFARSDELTRHYRKHTGIKPFQCPDCDRSFSRSDHLALHRKRHMLV</sequence>
<evidence type="ECO:0000256" key="6">
    <source>
        <dbReference type="ARBA" id="ARBA00022833"/>
    </source>
</evidence>
<feature type="domain" description="C2H2-type" evidence="13">
    <location>
        <begin position="317"/>
        <end position="346"/>
    </location>
</feature>
<dbReference type="Proteomes" id="UP000288216">
    <property type="component" value="Unassembled WGS sequence"/>
</dbReference>
<evidence type="ECO:0000256" key="4">
    <source>
        <dbReference type="ARBA" id="ARBA00022737"/>
    </source>
</evidence>
<evidence type="ECO:0000256" key="10">
    <source>
        <dbReference type="ARBA" id="ARBA00023242"/>
    </source>
</evidence>
<evidence type="ECO:0000256" key="9">
    <source>
        <dbReference type="ARBA" id="ARBA00023163"/>
    </source>
</evidence>
<dbReference type="GO" id="GO:0000978">
    <property type="term" value="F:RNA polymerase II cis-regulatory region sequence-specific DNA binding"/>
    <property type="evidence" value="ECO:0007669"/>
    <property type="project" value="TreeGrafter"/>
</dbReference>
<dbReference type="PROSITE" id="PS50157">
    <property type="entry name" value="ZINC_FINGER_C2H2_2"/>
    <property type="match status" value="3"/>
</dbReference>
<dbReference type="OrthoDB" id="4748970at2759"/>
<feature type="domain" description="C2H2-type" evidence="13">
    <location>
        <begin position="287"/>
        <end position="316"/>
    </location>
</feature>
<feature type="region of interest" description="Disordered" evidence="12">
    <location>
        <begin position="114"/>
        <end position="134"/>
    </location>
</feature>
<evidence type="ECO:0000256" key="8">
    <source>
        <dbReference type="ARBA" id="ARBA00023125"/>
    </source>
</evidence>
<dbReference type="FunFam" id="3.30.160.60:FF:000018">
    <property type="entry name" value="Krueppel-like factor 15"/>
    <property type="match status" value="1"/>
</dbReference>
<keyword evidence="5 11" id="KW-0863">Zinc-finger</keyword>
<evidence type="ECO:0000256" key="2">
    <source>
        <dbReference type="ARBA" id="ARBA00022491"/>
    </source>
</evidence>
<protein>
    <recommendedName>
        <fullName evidence="13">C2H2-type domain-containing protein</fullName>
    </recommendedName>
</protein>
<feature type="domain" description="C2H2-type" evidence="13">
    <location>
        <begin position="347"/>
        <end position="369"/>
    </location>
</feature>
<evidence type="ECO:0000259" key="13">
    <source>
        <dbReference type="PROSITE" id="PS50157"/>
    </source>
</evidence>
<name>A0A401PF22_SCYTO</name>
<dbReference type="GO" id="GO:0008270">
    <property type="term" value="F:zinc ion binding"/>
    <property type="evidence" value="ECO:0007669"/>
    <property type="project" value="UniProtKB-KW"/>
</dbReference>
<evidence type="ECO:0000256" key="5">
    <source>
        <dbReference type="ARBA" id="ARBA00022771"/>
    </source>
</evidence>
<dbReference type="GO" id="GO:0000981">
    <property type="term" value="F:DNA-binding transcription factor activity, RNA polymerase II-specific"/>
    <property type="evidence" value="ECO:0007669"/>
    <property type="project" value="TreeGrafter"/>
</dbReference>
<dbReference type="EMBL" id="BFAA01003520">
    <property type="protein sequence ID" value="GCB71727.1"/>
    <property type="molecule type" value="Genomic_DNA"/>
</dbReference>
<keyword evidence="7" id="KW-0805">Transcription regulation</keyword>
<dbReference type="SUPFAM" id="SSF57667">
    <property type="entry name" value="beta-beta-alpha zinc fingers"/>
    <property type="match status" value="2"/>
</dbReference>
<comment type="subcellular location">
    <subcellularLocation>
        <location evidence="1">Nucleus</location>
    </subcellularLocation>
</comment>
<gene>
    <name evidence="14" type="ORF">scyTo_0008907</name>
</gene>
<dbReference type="OMA" id="RIRRCDY"/>
<dbReference type="PANTHER" id="PTHR23235:SF48">
    <property type="entry name" value="KRUEPPEL-LIKE FACTOR 3"/>
    <property type="match status" value="1"/>
</dbReference>
<evidence type="ECO:0000313" key="14">
    <source>
        <dbReference type="EMBL" id="GCB71727.1"/>
    </source>
</evidence>
<keyword evidence="15" id="KW-1185">Reference proteome</keyword>
<dbReference type="CDD" id="cd21577">
    <property type="entry name" value="KLF3_N"/>
    <property type="match status" value="1"/>
</dbReference>
<dbReference type="STRING" id="75743.A0A401PF22"/>
<dbReference type="SMART" id="SM00355">
    <property type="entry name" value="ZnF_C2H2"/>
    <property type="match status" value="3"/>
</dbReference>
<organism evidence="14 15">
    <name type="scientific">Scyliorhinus torazame</name>
    <name type="common">Cloudy catshark</name>
    <name type="synonym">Catulus torazame</name>
    <dbReference type="NCBI Taxonomy" id="75743"/>
    <lineage>
        <taxon>Eukaryota</taxon>
        <taxon>Metazoa</taxon>
        <taxon>Chordata</taxon>
        <taxon>Craniata</taxon>
        <taxon>Vertebrata</taxon>
        <taxon>Chondrichthyes</taxon>
        <taxon>Elasmobranchii</taxon>
        <taxon>Galeomorphii</taxon>
        <taxon>Galeoidea</taxon>
        <taxon>Carcharhiniformes</taxon>
        <taxon>Scyliorhinidae</taxon>
        <taxon>Scyliorhinus</taxon>
    </lineage>
</organism>
<dbReference type="AlphaFoldDB" id="A0A401PF22"/>
<keyword evidence="2" id="KW-0678">Repressor</keyword>
<accession>A0A401PF22</accession>
<reference evidence="14 15" key="1">
    <citation type="journal article" date="2018" name="Nat. Ecol. Evol.">
        <title>Shark genomes provide insights into elasmobranch evolution and the origin of vertebrates.</title>
        <authorList>
            <person name="Hara Y"/>
            <person name="Yamaguchi K"/>
            <person name="Onimaru K"/>
            <person name="Kadota M"/>
            <person name="Koyanagi M"/>
            <person name="Keeley SD"/>
            <person name="Tatsumi K"/>
            <person name="Tanaka K"/>
            <person name="Motone F"/>
            <person name="Kageyama Y"/>
            <person name="Nozu R"/>
            <person name="Adachi N"/>
            <person name="Nishimura O"/>
            <person name="Nakagawa R"/>
            <person name="Tanegashima C"/>
            <person name="Kiyatake I"/>
            <person name="Matsumoto R"/>
            <person name="Murakumo K"/>
            <person name="Nishida K"/>
            <person name="Terakita A"/>
            <person name="Kuratani S"/>
            <person name="Sato K"/>
            <person name="Hyodo S Kuraku.S."/>
        </authorList>
    </citation>
    <scope>NUCLEOTIDE SEQUENCE [LARGE SCALE GENOMIC DNA]</scope>
</reference>
<dbReference type="PANTHER" id="PTHR23235">
    <property type="entry name" value="KRUEPPEL-LIKE TRANSCRIPTION FACTOR"/>
    <property type="match status" value="1"/>
</dbReference>
<dbReference type="FunFam" id="3.30.160.60:FF:000021">
    <property type="entry name" value="Basic krueppel-like factor 3"/>
    <property type="match status" value="1"/>
</dbReference>
<evidence type="ECO:0000313" key="15">
    <source>
        <dbReference type="Proteomes" id="UP000288216"/>
    </source>
</evidence>
<keyword evidence="10" id="KW-0539">Nucleus</keyword>
<keyword evidence="3" id="KW-0479">Metal-binding</keyword>